<keyword evidence="17" id="KW-0282">Flagellum</keyword>
<evidence type="ECO:0000256" key="14">
    <source>
        <dbReference type="SAM" id="Phobius"/>
    </source>
</evidence>
<keyword evidence="3" id="KW-0813">Transport</keyword>
<dbReference type="PROSITE" id="PS01307">
    <property type="entry name" value="MOTA"/>
    <property type="match status" value="1"/>
</dbReference>
<comment type="caution">
    <text evidence="17">The sequence shown here is derived from an EMBL/GenBank/DDBJ whole genome shotgun (WGS) entry which is preliminary data.</text>
</comment>
<evidence type="ECO:0000313" key="17">
    <source>
        <dbReference type="EMBL" id="MDN3921563.1"/>
    </source>
</evidence>
<keyword evidence="7 14" id="KW-0812">Transmembrane</keyword>
<feature type="transmembrane region" description="Helical" evidence="14">
    <location>
        <begin position="167"/>
        <end position="187"/>
    </location>
</feature>
<dbReference type="PANTHER" id="PTHR30433">
    <property type="entry name" value="CHEMOTAXIS PROTEIN MOTA"/>
    <property type="match status" value="1"/>
</dbReference>
<evidence type="ECO:0000256" key="12">
    <source>
        <dbReference type="ARBA" id="ARBA00023136"/>
    </source>
</evidence>
<evidence type="ECO:0000256" key="3">
    <source>
        <dbReference type="ARBA" id="ARBA00022448"/>
    </source>
</evidence>
<dbReference type="InterPro" id="IPR047055">
    <property type="entry name" value="MotA-like"/>
</dbReference>
<dbReference type="EMBL" id="JAUHHC010000004">
    <property type="protein sequence ID" value="MDN3921563.1"/>
    <property type="molecule type" value="Genomic_DNA"/>
</dbReference>
<keyword evidence="4" id="KW-1003">Cell membrane</keyword>
<keyword evidence="18" id="KW-1185">Reference proteome</keyword>
<evidence type="ECO:0000256" key="2">
    <source>
        <dbReference type="ARBA" id="ARBA00008038"/>
    </source>
</evidence>
<evidence type="ECO:0000256" key="6">
    <source>
        <dbReference type="ARBA" id="ARBA00022519"/>
    </source>
</evidence>
<dbReference type="InterPro" id="IPR000540">
    <property type="entry name" value="Flag_MotA_CS"/>
</dbReference>
<comment type="similarity">
    <text evidence="2">Belongs to the MotA family.</text>
</comment>
<keyword evidence="12 14" id="KW-0472">Membrane</keyword>
<gene>
    <name evidence="17" type="primary">motA</name>
    <name evidence="17" type="ORF">QWJ38_14815</name>
</gene>
<dbReference type="Pfam" id="PF20560">
    <property type="entry name" value="MotA_N"/>
    <property type="match status" value="1"/>
</dbReference>
<dbReference type="InterPro" id="IPR022522">
    <property type="entry name" value="Flagellar_motor_stator_MotA"/>
</dbReference>
<proteinExistence type="inferred from homology"/>
<evidence type="ECO:0000256" key="1">
    <source>
        <dbReference type="ARBA" id="ARBA00004429"/>
    </source>
</evidence>
<organism evidence="17 18">
    <name type="scientific">Roseateles violae</name>
    <dbReference type="NCBI Taxonomy" id="3058042"/>
    <lineage>
        <taxon>Bacteria</taxon>
        <taxon>Pseudomonadati</taxon>
        <taxon>Pseudomonadota</taxon>
        <taxon>Betaproteobacteria</taxon>
        <taxon>Burkholderiales</taxon>
        <taxon>Sphaerotilaceae</taxon>
        <taxon>Roseateles</taxon>
    </lineage>
</organism>
<feature type="compositionally biased region" description="Basic and acidic residues" evidence="13">
    <location>
        <begin position="292"/>
        <end position="311"/>
    </location>
</feature>
<evidence type="ECO:0000256" key="11">
    <source>
        <dbReference type="ARBA" id="ARBA00023065"/>
    </source>
</evidence>
<keyword evidence="9" id="KW-0375">Hydrogen ion transport</keyword>
<evidence type="ECO:0000256" key="8">
    <source>
        <dbReference type="ARBA" id="ARBA00022779"/>
    </source>
</evidence>
<feature type="domain" description="Motility protein A N-terminal" evidence="16">
    <location>
        <begin position="4"/>
        <end position="89"/>
    </location>
</feature>
<evidence type="ECO:0000313" key="18">
    <source>
        <dbReference type="Proteomes" id="UP001228044"/>
    </source>
</evidence>
<dbReference type="Pfam" id="PF01618">
    <property type="entry name" value="MotA_ExbB"/>
    <property type="match status" value="1"/>
</dbReference>
<feature type="transmembrane region" description="Helical" evidence="14">
    <location>
        <begin position="199"/>
        <end position="221"/>
    </location>
</feature>
<evidence type="ECO:0000256" key="9">
    <source>
        <dbReference type="ARBA" id="ARBA00022781"/>
    </source>
</evidence>
<evidence type="ECO:0000256" key="7">
    <source>
        <dbReference type="ARBA" id="ARBA00022692"/>
    </source>
</evidence>
<evidence type="ECO:0000256" key="13">
    <source>
        <dbReference type="SAM" id="MobiDB-lite"/>
    </source>
</evidence>
<dbReference type="NCBIfam" id="TIGR03818">
    <property type="entry name" value="MotA1"/>
    <property type="match status" value="1"/>
</dbReference>
<sequence>MQPFIGIVIVLGCVFGGFFIHGGNFKVIWQPVELLIIGGAGLGAIVLGNPKHVLSEMVLQLKKVVTRKKNGEEFQRQLLLLMYELLQTAAGGLKALDAHVEAPHESVLFKRYPLVLTEPKLLHFIVDNFRLMAMGKINAHELEGVLEQELEAIHDEMAQPAKSLHKIAEAMPGFGILAAVLGIVMAMNSVADGAGTGEIAVSVAAAMVGTFIGIFFCYAVLDPLANMMKQLVNEELAALESVKVVLVTHVSGKPALLAIDAGRRLVQLNIKPSFAQLEGWINKLQNPGDAEATPRRRATDRMPGEGVRRAA</sequence>
<keyword evidence="11" id="KW-0406">Ion transport</keyword>
<name>A0ABT8DTW5_9BURK</name>
<feature type="transmembrane region" description="Helical" evidence="14">
    <location>
        <begin position="28"/>
        <end position="47"/>
    </location>
</feature>
<evidence type="ECO:0000259" key="16">
    <source>
        <dbReference type="Pfam" id="PF20560"/>
    </source>
</evidence>
<evidence type="ECO:0000259" key="15">
    <source>
        <dbReference type="Pfam" id="PF01618"/>
    </source>
</evidence>
<keyword evidence="10 14" id="KW-1133">Transmembrane helix</keyword>
<dbReference type="RefSeq" id="WP_290359886.1">
    <property type="nucleotide sequence ID" value="NZ_JAUHHC010000004.1"/>
</dbReference>
<keyword evidence="17" id="KW-0969">Cilium</keyword>
<protein>
    <submittedName>
        <fullName evidence="17">Flagellar motor stator protein MotA</fullName>
    </submittedName>
</protein>
<reference evidence="17 18" key="1">
    <citation type="submission" date="2023-06" db="EMBL/GenBank/DDBJ databases">
        <title>Pelomonas sp. PFR6 16S ribosomal RNA gene Genome sequencing and assembly.</title>
        <authorList>
            <person name="Woo H."/>
        </authorList>
    </citation>
    <scope>NUCLEOTIDE SEQUENCE [LARGE SCALE GENOMIC DNA]</scope>
    <source>
        <strain evidence="17 18">PFR6</strain>
    </source>
</reference>
<feature type="region of interest" description="Disordered" evidence="13">
    <location>
        <begin position="286"/>
        <end position="311"/>
    </location>
</feature>
<feature type="domain" description="MotA/TolQ/ExbB proton channel" evidence="15">
    <location>
        <begin position="135"/>
        <end position="240"/>
    </location>
</feature>
<dbReference type="Proteomes" id="UP001228044">
    <property type="component" value="Unassembled WGS sequence"/>
</dbReference>
<keyword evidence="17" id="KW-0966">Cell projection</keyword>
<accession>A0ABT8DTW5</accession>
<evidence type="ECO:0000256" key="4">
    <source>
        <dbReference type="ARBA" id="ARBA00022475"/>
    </source>
</evidence>
<evidence type="ECO:0000256" key="10">
    <source>
        <dbReference type="ARBA" id="ARBA00022989"/>
    </source>
</evidence>
<comment type="subcellular location">
    <subcellularLocation>
        <location evidence="1">Cell inner membrane</location>
        <topology evidence="1">Multi-pass membrane protein</topology>
    </subcellularLocation>
</comment>
<feature type="transmembrane region" description="Helical" evidence="14">
    <location>
        <begin position="5"/>
        <end position="22"/>
    </location>
</feature>
<dbReference type="InterPro" id="IPR046786">
    <property type="entry name" value="MotA_N"/>
</dbReference>
<keyword evidence="6" id="KW-0997">Cell inner membrane</keyword>
<evidence type="ECO:0000256" key="5">
    <source>
        <dbReference type="ARBA" id="ARBA00022500"/>
    </source>
</evidence>
<dbReference type="PANTHER" id="PTHR30433:SF4">
    <property type="entry name" value="MOTILITY PROTEIN A"/>
    <property type="match status" value="1"/>
</dbReference>
<dbReference type="InterPro" id="IPR002898">
    <property type="entry name" value="MotA_ExbB_proton_chnl"/>
</dbReference>
<keyword evidence="8" id="KW-0283">Flagellar rotation</keyword>
<keyword evidence="5" id="KW-0145">Chemotaxis</keyword>